<dbReference type="SUPFAM" id="SSF103515">
    <property type="entry name" value="Autotransporter"/>
    <property type="match status" value="1"/>
</dbReference>
<accession>W4HKL4</accession>
<dbReference type="STRING" id="1379903.ATO8_10378"/>
<comment type="caution">
    <text evidence="2">The sequence shown here is derived from an EMBL/GenBank/DDBJ whole genome shotgun (WGS) entry which is preliminary data.</text>
</comment>
<keyword evidence="3" id="KW-1185">Reference proteome</keyword>
<dbReference type="InterPro" id="IPR036709">
    <property type="entry name" value="Autotransporte_beta_dom_sf"/>
</dbReference>
<dbReference type="Pfam" id="PF03797">
    <property type="entry name" value="Autotransporter"/>
    <property type="match status" value="1"/>
</dbReference>
<evidence type="ECO:0000313" key="3">
    <source>
        <dbReference type="Proteomes" id="UP000019063"/>
    </source>
</evidence>
<organism evidence="2 3">
    <name type="scientific">Roseivivax marinus</name>
    <dbReference type="NCBI Taxonomy" id="1379903"/>
    <lineage>
        <taxon>Bacteria</taxon>
        <taxon>Pseudomonadati</taxon>
        <taxon>Pseudomonadota</taxon>
        <taxon>Alphaproteobacteria</taxon>
        <taxon>Rhodobacterales</taxon>
        <taxon>Roseobacteraceae</taxon>
        <taxon>Roseivivax</taxon>
    </lineage>
</organism>
<proteinExistence type="predicted"/>
<evidence type="ECO:0000313" key="2">
    <source>
        <dbReference type="EMBL" id="ETW12943.1"/>
    </source>
</evidence>
<reference evidence="2 3" key="1">
    <citation type="journal article" date="2014" name="Antonie Van Leeuwenhoek">
        <title>Roseivivax atlanticus sp. nov., isolated from surface seawater of the Atlantic Ocean.</title>
        <authorList>
            <person name="Li G."/>
            <person name="Lai Q."/>
            <person name="Liu X."/>
            <person name="Sun F."/>
            <person name="Shao Z."/>
        </authorList>
    </citation>
    <scope>NUCLEOTIDE SEQUENCE [LARGE SCALE GENOMIC DNA]</scope>
    <source>
        <strain evidence="2 3">22II-s10s</strain>
    </source>
</reference>
<dbReference type="InterPro" id="IPR005546">
    <property type="entry name" value="Autotransporte_beta"/>
</dbReference>
<name>W4HKL4_9RHOB</name>
<dbReference type="NCBIfam" id="TIGR01414">
    <property type="entry name" value="autotrans_barl"/>
    <property type="match status" value="1"/>
</dbReference>
<dbReference type="GO" id="GO:0019867">
    <property type="term" value="C:outer membrane"/>
    <property type="evidence" value="ECO:0007669"/>
    <property type="project" value="InterPro"/>
</dbReference>
<protein>
    <recommendedName>
        <fullName evidence="1">Autotransporter domain-containing protein</fullName>
    </recommendedName>
</protein>
<feature type="domain" description="Autotransporter" evidence="1">
    <location>
        <begin position="1"/>
        <end position="136"/>
    </location>
</feature>
<dbReference type="AlphaFoldDB" id="W4HKL4"/>
<evidence type="ECO:0000259" key="1">
    <source>
        <dbReference type="PROSITE" id="PS51208"/>
    </source>
</evidence>
<dbReference type="Gene3D" id="2.40.128.130">
    <property type="entry name" value="Autotransporter beta-domain"/>
    <property type="match status" value="1"/>
</dbReference>
<dbReference type="Proteomes" id="UP000019063">
    <property type="component" value="Unassembled WGS sequence"/>
</dbReference>
<dbReference type="InterPro" id="IPR006315">
    <property type="entry name" value="OM_autotransptr_brl_dom"/>
</dbReference>
<sequence>MGLRYQHLERDGYTESGASGFAREVSDVTLDSLQGILGVRFEGAERGRADSRWRPEIRVAYAHEFGDTDIDGTASLLSAPGSSFDVFTDGPGDDIGLFGIGVTGSRGALDYYVDLEAQAREDLVGGKLNFGIAMKF</sequence>
<dbReference type="PROSITE" id="PS51208">
    <property type="entry name" value="AUTOTRANSPORTER"/>
    <property type="match status" value="1"/>
</dbReference>
<gene>
    <name evidence="2" type="ORF">ATO8_10378</name>
</gene>
<dbReference type="EMBL" id="AQQW01000005">
    <property type="protein sequence ID" value="ETW12943.1"/>
    <property type="molecule type" value="Genomic_DNA"/>
</dbReference>